<evidence type="ECO:0000259" key="1">
    <source>
        <dbReference type="PROSITE" id="PS50164"/>
    </source>
</evidence>
<dbReference type="RefSeq" id="WP_377768415.1">
    <property type="nucleotide sequence ID" value="NZ_JBHULB010000082.1"/>
</dbReference>
<dbReference type="InterPro" id="IPR035901">
    <property type="entry name" value="GIY-YIG_endonuc_sf"/>
</dbReference>
<protein>
    <submittedName>
        <fullName evidence="2">GIY-YIG nuclease family protein</fullName>
    </submittedName>
</protein>
<keyword evidence="3" id="KW-1185">Reference proteome</keyword>
<proteinExistence type="predicted"/>
<evidence type="ECO:0000313" key="2">
    <source>
        <dbReference type="EMBL" id="MFD2588943.1"/>
    </source>
</evidence>
<dbReference type="InterPro" id="IPR000305">
    <property type="entry name" value="GIY-YIG_endonuc"/>
</dbReference>
<dbReference type="Gene3D" id="3.40.1440.10">
    <property type="entry name" value="GIY-YIG endonuclease"/>
    <property type="match status" value="1"/>
</dbReference>
<sequence length="94" mass="11260">MSSIYVLFSEKLGKYYIGETVDVKSRLIQHNTGYFDKSFTSVANHWSLFIVFECESRKQARQIETHIKNMKSKEYIENLKKYPEIILKLKEKYK</sequence>
<organism evidence="2 3">
    <name type="scientific">Croceitalea marina</name>
    <dbReference type="NCBI Taxonomy" id="1775166"/>
    <lineage>
        <taxon>Bacteria</taxon>
        <taxon>Pseudomonadati</taxon>
        <taxon>Bacteroidota</taxon>
        <taxon>Flavobacteriia</taxon>
        <taxon>Flavobacteriales</taxon>
        <taxon>Flavobacteriaceae</taxon>
        <taxon>Croceitalea</taxon>
    </lineage>
</organism>
<evidence type="ECO:0000313" key="3">
    <source>
        <dbReference type="Proteomes" id="UP001597526"/>
    </source>
</evidence>
<gene>
    <name evidence="2" type="ORF">ACFSQJ_18605</name>
</gene>
<dbReference type="Pfam" id="PF01541">
    <property type="entry name" value="GIY-YIG"/>
    <property type="match status" value="1"/>
</dbReference>
<accession>A0ABW5N1A8</accession>
<dbReference type="SUPFAM" id="SSF82771">
    <property type="entry name" value="GIY-YIG endonuclease"/>
    <property type="match status" value="1"/>
</dbReference>
<dbReference type="Proteomes" id="UP001597526">
    <property type="component" value="Unassembled WGS sequence"/>
</dbReference>
<comment type="caution">
    <text evidence="2">The sequence shown here is derived from an EMBL/GenBank/DDBJ whole genome shotgun (WGS) entry which is preliminary data.</text>
</comment>
<reference evidence="3" key="1">
    <citation type="journal article" date="2019" name="Int. J. Syst. Evol. Microbiol.">
        <title>The Global Catalogue of Microorganisms (GCM) 10K type strain sequencing project: providing services to taxonomists for standard genome sequencing and annotation.</title>
        <authorList>
            <consortium name="The Broad Institute Genomics Platform"/>
            <consortium name="The Broad Institute Genome Sequencing Center for Infectious Disease"/>
            <person name="Wu L."/>
            <person name="Ma J."/>
        </authorList>
    </citation>
    <scope>NUCLEOTIDE SEQUENCE [LARGE SCALE GENOMIC DNA]</scope>
    <source>
        <strain evidence="3">KCTC 52368</strain>
    </source>
</reference>
<dbReference type="PROSITE" id="PS50164">
    <property type="entry name" value="GIY_YIG"/>
    <property type="match status" value="1"/>
</dbReference>
<feature type="domain" description="GIY-YIG" evidence="1">
    <location>
        <begin position="1"/>
        <end position="77"/>
    </location>
</feature>
<name>A0ABW5N1A8_9FLAO</name>
<dbReference type="EMBL" id="JBHULB010000082">
    <property type="protein sequence ID" value="MFD2588943.1"/>
    <property type="molecule type" value="Genomic_DNA"/>
</dbReference>